<dbReference type="OrthoDB" id="1704979at2"/>
<dbReference type="GO" id="GO:0016879">
    <property type="term" value="F:ligase activity, forming carbon-nitrogen bonds"/>
    <property type="evidence" value="ECO:0007669"/>
    <property type="project" value="TreeGrafter"/>
</dbReference>
<dbReference type="EMBL" id="QJJQ01000026">
    <property type="protein sequence ID" value="PXW80494.1"/>
    <property type="molecule type" value="Genomic_DNA"/>
</dbReference>
<keyword evidence="1" id="KW-0436">Ligase</keyword>
<protein>
    <submittedName>
        <fullName evidence="1">Glutathione synthase/RimK-type ligase-like ATP-grasp enzyme</fullName>
    </submittedName>
</protein>
<dbReference type="RefSeq" id="WP_110397566.1">
    <property type="nucleotide sequence ID" value="NZ_JADIJL010000039.1"/>
</dbReference>
<proteinExistence type="predicted"/>
<name>A0A2V3VH21_9BACI</name>
<dbReference type="SUPFAM" id="SSF56059">
    <property type="entry name" value="Glutathione synthetase ATP-binding domain-like"/>
    <property type="match status" value="1"/>
</dbReference>
<dbReference type="PANTHER" id="PTHR21621">
    <property type="entry name" value="RIBOSOMAL PROTEIN S6 MODIFICATION PROTEIN"/>
    <property type="match status" value="1"/>
</dbReference>
<comment type="caution">
    <text evidence="1">The sequence shown here is derived from an EMBL/GenBank/DDBJ whole genome shotgun (WGS) entry which is preliminary data.</text>
</comment>
<gene>
    <name evidence="1" type="ORF">DFR56_12620</name>
</gene>
<organism evidence="1 2">
    <name type="scientific">Pseudogracilibacillus auburnensis</name>
    <dbReference type="NCBI Taxonomy" id="1494959"/>
    <lineage>
        <taxon>Bacteria</taxon>
        <taxon>Bacillati</taxon>
        <taxon>Bacillota</taxon>
        <taxon>Bacilli</taxon>
        <taxon>Bacillales</taxon>
        <taxon>Bacillaceae</taxon>
        <taxon>Pseudogracilibacillus</taxon>
    </lineage>
</organism>
<evidence type="ECO:0000313" key="2">
    <source>
        <dbReference type="Proteomes" id="UP000247978"/>
    </source>
</evidence>
<evidence type="ECO:0000313" key="1">
    <source>
        <dbReference type="EMBL" id="PXW80494.1"/>
    </source>
</evidence>
<sequence length="332" mass="39826">MKIGILNEFLQNEQQYIQACKDLDVDYEVINFISNDWIENIEKSACDIYLVRPSYKKDVWKRMYDERLYFLNKVMKKRIYPSYEEILLYENKKNMNYWLKLHKIVHPNTWIFYDKDEAKEFLHAYEDYPIVFKTSFGSSALGVRYIRNKREAFRLLNQVFTKWKFFNRGYTNWYKTKYKLSYPLMDDKQYNFILFQEKLNVKHEWRMINVGGSYFGHHKLIQDGFHSGGGKMGWADPPEALLNLTKHICDIGNFSSMNVDIFEDDEGNYYVNELQSLFGSNHPSQMYVDGKPGRYIHKCANAKWVFEEGIFNTNGCYDLRVRDAIKQWKECS</sequence>
<dbReference type="AlphaFoldDB" id="A0A2V3VH21"/>
<keyword evidence="2" id="KW-1185">Reference proteome</keyword>
<dbReference type="GO" id="GO:0005737">
    <property type="term" value="C:cytoplasm"/>
    <property type="evidence" value="ECO:0007669"/>
    <property type="project" value="TreeGrafter"/>
</dbReference>
<dbReference type="Proteomes" id="UP000247978">
    <property type="component" value="Unassembled WGS sequence"/>
</dbReference>
<dbReference type="PANTHER" id="PTHR21621:SF0">
    <property type="entry name" value="BETA-CITRYLGLUTAMATE SYNTHASE B-RELATED"/>
    <property type="match status" value="1"/>
</dbReference>
<accession>A0A2V3VH21</accession>
<reference evidence="1 2" key="1">
    <citation type="submission" date="2018-05" db="EMBL/GenBank/DDBJ databases">
        <title>Genomic Encyclopedia of Type Strains, Phase IV (KMG-IV): sequencing the most valuable type-strain genomes for metagenomic binning, comparative biology and taxonomic classification.</title>
        <authorList>
            <person name="Goeker M."/>
        </authorList>
    </citation>
    <scope>NUCLEOTIDE SEQUENCE [LARGE SCALE GENOMIC DNA]</scope>
    <source>
        <strain evidence="1 2">DSM 28556</strain>
    </source>
</reference>